<evidence type="ECO:0000256" key="7">
    <source>
        <dbReference type="ARBA" id="ARBA00023136"/>
    </source>
</evidence>
<evidence type="ECO:0000256" key="2">
    <source>
        <dbReference type="ARBA" id="ARBA00006653"/>
    </source>
</evidence>
<gene>
    <name evidence="8" type="ORF">Adt_30380</name>
</gene>
<keyword evidence="7" id="KW-0472">Membrane</keyword>
<comment type="similarity">
    <text evidence="2">Belongs to the COG1 family.</text>
</comment>
<dbReference type="AlphaFoldDB" id="A0ABD1RC66"/>
<name>A0ABD1RC66_9LAMI</name>
<dbReference type="PANTHER" id="PTHR31658:SF0">
    <property type="entry name" value="CONSERVED OLIGOMERIC GOLGI COMPLEX SUBUNIT 1"/>
    <property type="match status" value="1"/>
</dbReference>
<organism evidence="8 9">
    <name type="scientific">Abeliophyllum distichum</name>
    <dbReference type="NCBI Taxonomy" id="126358"/>
    <lineage>
        <taxon>Eukaryota</taxon>
        <taxon>Viridiplantae</taxon>
        <taxon>Streptophyta</taxon>
        <taxon>Embryophyta</taxon>
        <taxon>Tracheophyta</taxon>
        <taxon>Spermatophyta</taxon>
        <taxon>Magnoliopsida</taxon>
        <taxon>eudicotyledons</taxon>
        <taxon>Gunneridae</taxon>
        <taxon>Pentapetalae</taxon>
        <taxon>asterids</taxon>
        <taxon>lamiids</taxon>
        <taxon>Lamiales</taxon>
        <taxon>Oleaceae</taxon>
        <taxon>Forsythieae</taxon>
        <taxon>Abeliophyllum</taxon>
    </lineage>
</organism>
<dbReference type="GO" id="GO:0015031">
    <property type="term" value="P:protein transport"/>
    <property type="evidence" value="ECO:0007669"/>
    <property type="project" value="UniProtKB-KW"/>
</dbReference>
<dbReference type="InterPro" id="IPR033370">
    <property type="entry name" value="COG1"/>
</dbReference>
<evidence type="ECO:0000313" key="8">
    <source>
        <dbReference type="EMBL" id="KAL2485624.1"/>
    </source>
</evidence>
<keyword evidence="6" id="KW-0333">Golgi apparatus</keyword>
<evidence type="ECO:0000256" key="4">
    <source>
        <dbReference type="ARBA" id="ARBA00022448"/>
    </source>
</evidence>
<dbReference type="EMBL" id="JBFOLK010000009">
    <property type="protein sequence ID" value="KAL2485624.1"/>
    <property type="molecule type" value="Genomic_DNA"/>
</dbReference>
<evidence type="ECO:0000256" key="1">
    <source>
        <dbReference type="ARBA" id="ARBA00004395"/>
    </source>
</evidence>
<accession>A0ABD1RC66</accession>
<dbReference type="Proteomes" id="UP001604336">
    <property type="component" value="Unassembled WGS sequence"/>
</dbReference>
<keyword evidence="5" id="KW-0653">Protein transport</keyword>
<dbReference type="GO" id="GO:0000139">
    <property type="term" value="C:Golgi membrane"/>
    <property type="evidence" value="ECO:0007669"/>
    <property type="project" value="UniProtKB-SubCell"/>
</dbReference>
<comment type="subcellular location">
    <subcellularLocation>
        <location evidence="1">Golgi apparatus membrane</location>
        <topology evidence="1">Peripheral membrane protein</topology>
    </subcellularLocation>
</comment>
<keyword evidence="9" id="KW-1185">Reference proteome</keyword>
<evidence type="ECO:0000256" key="5">
    <source>
        <dbReference type="ARBA" id="ARBA00022927"/>
    </source>
</evidence>
<sequence>MEHLWCDVKKDVEEFMVRGKIGIVMNDEAVSEKSKPQKPVVEPGTVLFAEVLSGRMLLSTKRPVRCIACHRMRQLIGIYEEFFSIEEAHGHQVLEKGVMQVLLDLIFAVDIFCGGDFSTNKESGKISMANSPFRRKQDVRQTKSVIKERIDGLVNRLSQILDPIDWLTKFVKSTNELLVLNALVYFE</sequence>
<reference evidence="9" key="1">
    <citation type="submission" date="2024-07" db="EMBL/GenBank/DDBJ databases">
        <title>Two chromosome-level genome assemblies of Korean endemic species Abeliophyllum distichum and Forsythia ovata (Oleaceae).</title>
        <authorList>
            <person name="Jang H."/>
        </authorList>
    </citation>
    <scope>NUCLEOTIDE SEQUENCE [LARGE SCALE GENOMIC DNA]</scope>
</reference>
<evidence type="ECO:0000256" key="6">
    <source>
        <dbReference type="ARBA" id="ARBA00023034"/>
    </source>
</evidence>
<proteinExistence type="inferred from homology"/>
<comment type="caution">
    <text evidence="8">The sequence shown here is derived from an EMBL/GenBank/DDBJ whole genome shotgun (WGS) entry which is preliminary data.</text>
</comment>
<evidence type="ECO:0000313" key="9">
    <source>
        <dbReference type="Proteomes" id="UP001604336"/>
    </source>
</evidence>
<protein>
    <recommendedName>
        <fullName evidence="3">Conserved oligomeric Golgi complex subunit 1</fullName>
    </recommendedName>
</protein>
<keyword evidence="4" id="KW-0813">Transport</keyword>
<dbReference type="PANTHER" id="PTHR31658">
    <property type="entry name" value="CONSERVED OLIGOMERIC GOLGI COMPLEX SUBUNIT 1"/>
    <property type="match status" value="1"/>
</dbReference>
<evidence type="ECO:0000256" key="3">
    <source>
        <dbReference type="ARBA" id="ARBA00020978"/>
    </source>
</evidence>